<evidence type="ECO:0000313" key="3">
    <source>
        <dbReference type="Proteomes" id="UP000198210"/>
    </source>
</evidence>
<accession>A0A1C5JLS3</accession>
<feature type="compositionally biased region" description="Low complexity" evidence="1">
    <location>
        <begin position="246"/>
        <end position="255"/>
    </location>
</feature>
<evidence type="ECO:0000313" key="2">
    <source>
        <dbReference type="EMBL" id="SCG71433.1"/>
    </source>
</evidence>
<protein>
    <submittedName>
        <fullName evidence="2">Uncharacterized protein</fullName>
    </submittedName>
</protein>
<feature type="compositionally biased region" description="Low complexity" evidence="1">
    <location>
        <begin position="304"/>
        <end position="315"/>
    </location>
</feature>
<feature type="compositionally biased region" description="Low complexity" evidence="1">
    <location>
        <begin position="85"/>
        <end position="107"/>
    </location>
</feature>
<feature type="region of interest" description="Disordered" evidence="1">
    <location>
        <begin position="1"/>
        <end position="326"/>
    </location>
</feature>
<dbReference type="AlphaFoldDB" id="A0A1C5JLS3"/>
<sequence>MSGGRPSVGRGSGPRRSSTRRSSVGWRLSSGGAADPVRPRSQPGAGHSPGRRGPGAPRSPVPGCPGPGRPPLSYGRPGRIGPGSGQRSPPSRSGAGRPSAGRGCCRSHPSARPAVPSGAYSGRAGRSWLRGCRAASSGSGSQPGSPRSGPGAAGCPAVSGRAQCPAAGRSRRGSDSRPPCQPAARSRSTVHSGPCCSGRAWSARRPVNWSPGCGCPGSAARRSVQPRRPSGSACWSVRSRRRSRVGRPSPVPRRSAVGCGASAERAERRSSQLRRPSGAARRSSVTGPPGYASPAAGLTGCTSARPTTARARAAAGGAGRAPMSPG</sequence>
<proteinExistence type="predicted"/>
<gene>
    <name evidence="2" type="ORF">GA0074704_4648</name>
</gene>
<organism evidence="2 3">
    <name type="scientific">Micromonospora siamensis</name>
    <dbReference type="NCBI Taxonomy" id="299152"/>
    <lineage>
        <taxon>Bacteria</taxon>
        <taxon>Bacillati</taxon>
        <taxon>Actinomycetota</taxon>
        <taxon>Actinomycetes</taxon>
        <taxon>Micromonosporales</taxon>
        <taxon>Micromonosporaceae</taxon>
        <taxon>Micromonospora</taxon>
    </lineage>
</organism>
<feature type="compositionally biased region" description="Low complexity" evidence="1">
    <location>
        <begin position="134"/>
        <end position="157"/>
    </location>
</feature>
<name>A0A1C5JLS3_9ACTN</name>
<dbReference type="EMBL" id="LT607751">
    <property type="protein sequence ID" value="SCG71433.1"/>
    <property type="molecule type" value="Genomic_DNA"/>
</dbReference>
<feature type="compositionally biased region" description="Pro residues" evidence="1">
    <location>
        <begin position="57"/>
        <end position="70"/>
    </location>
</feature>
<evidence type="ECO:0000256" key="1">
    <source>
        <dbReference type="SAM" id="MobiDB-lite"/>
    </source>
</evidence>
<reference evidence="2 3" key="1">
    <citation type="submission" date="2016-06" db="EMBL/GenBank/DDBJ databases">
        <authorList>
            <person name="Kjaerup R.B."/>
            <person name="Dalgaard T.S."/>
            <person name="Juul-Madsen H.R."/>
        </authorList>
    </citation>
    <scope>NUCLEOTIDE SEQUENCE [LARGE SCALE GENOMIC DNA]</scope>
    <source>
        <strain evidence="2 3">DSM 45097</strain>
    </source>
</reference>
<keyword evidence="3" id="KW-1185">Reference proteome</keyword>
<feature type="compositionally biased region" description="Low complexity" evidence="1">
    <location>
        <begin position="1"/>
        <end position="25"/>
    </location>
</feature>
<dbReference type="Proteomes" id="UP000198210">
    <property type="component" value="Chromosome I"/>
</dbReference>